<feature type="region of interest" description="Disordered" evidence="1">
    <location>
        <begin position="229"/>
        <end position="252"/>
    </location>
</feature>
<dbReference type="InterPro" id="IPR005523">
    <property type="entry name" value="DUF317_SPDY"/>
</dbReference>
<dbReference type="EMBL" id="BHZD01000001">
    <property type="protein sequence ID" value="GCD41876.1"/>
    <property type="molecule type" value="Genomic_DNA"/>
</dbReference>
<comment type="caution">
    <text evidence="3">The sequence shown here is derived from an EMBL/GenBank/DDBJ whole genome shotgun (WGS) entry which is preliminary data.</text>
</comment>
<protein>
    <recommendedName>
        <fullName evidence="2">DUF317 domain-containing protein</fullName>
    </recommendedName>
</protein>
<dbReference type="Pfam" id="PF03771">
    <property type="entry name" value="SPDY"/>
    <property type="match status" value="2"/>
</dbReference>
<evidence type="ECO:0000313" key="3">
    <source>
        <dbReference type="EMBL" id="GCD41876.1"/>
    </source>
</evidence>
<accession>A0A401VXV4</accession>
<evidence type="ECO:0000259" key="2">
    <source>
        <dbReference type="Pfam" id="PF03771"/>
    </source>
</evidence>
<organism evidence="3 4">
    <name type="scientific">Streptomyces paromomycinus</name>
    <name type="common">Streptomyces rimosus subsp. paromomycinus</name>
    <dbReference type="NCBI Taxonomy" id="92743"/>
    <lineage>
        <taxon>Bacteria</taxon>
        <taxon>Bacillati</taxon>
        <taxon>Actinomycetota</taxon>
        <taxon>Actinomycetes</taxon>
        <taxon>Kitasatosporales</taxon>
        <taxon>Streptomycetaceae</taxon>
        <taxon>Streptomyces</taxon>
    </lineage>
</organism>
<sequence length="252" mass="27461">MPDKIDIALVEPRCIAGGGDPSWITVALHRAGGWSYGHDPLMPRVLLSSPDQQALLRLEPDADGPWWRLEHTATDGQRAWSASFGARTPVEIIAGLTDALTVAETAPTSDPYEPLHRAGWRTDSARKAFVSPDGYVRIEHFTHSSGFWFARAALPTVAHGVIWQAHLSGETPPHLVAGFTRALADDTPLRRGLDPTRIPYYGTPHTHVTPCQVPAATVASALEHRVKDLTARRAGAPRPAPQPPETSPRRTR</sequence>
<reference evidence="3 4" key="1">
    <citation type="submission" date="2018-11" db="EMBL/GenBank/DDBJ databases">
        <title>Whole genome sequence of Streptomyces paromomycinus NBRC 15454(T).</title>
        <authorList>
            <person name="Komaki H."/>
            <person name="Tamura T."/>
        </authorList>
    </citation>
    <scope>NUCLEOTIDE SEQUENCE [LARGE SCALE GENOMIC DNA]</scope>
    <source>
        <strain evidence="3 4">NBRC 15454</strain>
    </source>
</reference>
<dbReference type="Proteomes" id="UP000286746">
    <property type="component" value="Unassembled WGS sequence"/>
</dbReference>
<feature type="domain" description="DUF317" evidence="2">
    <location>
        <begin position="131"/>
        <end position="188"/>
    </location>
</feature>
<dbReference type="AlphaFoldDB" id="A0A401VXV4"/>
<gene>
    <name evidence="3" type="ORF">GKJPGBOP_01533</name>
</gene>
<dbReference type="RefSeq" id="WP_125053097.1">
    <property type="nucleotide sequence ID" value="NZ_BHZD01000001.1"/>
</dbReference>
<feature type="domain" description="DUF317" evidence="2">
    <location>
        <begin position="49"/>
        <end position="104"/>
    </location>
</feature>
<name>A0A401VXV4_STREY</name>
<evidence type="ECO:0000313" key="4">
    <source>
        <dbReference type="Proteomes" id="UP000286746"/>
    </source>
</evidence>
<proteinExistence type="predicted"/>
<evidence type="ECO:0000256" key="1">
    <source>
        <dbReference type="SAM" id="MobiDB-lite"/>
    </source>
</evidence>
<keyword evidence="4" id="KW-1185">Reference proteome</keyword>